<dbReference type="GO" id="GO:0006183">
    <property type="term" value="P:GTP biosynthetic process"/>
    <property type="evidence" value="ECO:0007669"/>
    <property type="project" value="TreeGrafter"/>
</dbReference>
<dbReference type="SMART" id="SM01240">
    <property type="entry name" value="IMPDH"/>
    <property type="match status" value="1"/>
</dbReference>
<evidence type="ECO:0000313" key="4">
    <source>
        <dbReference type="Proteomes" id="UP000231379"/>
    </source>
</evidence>
<evidence type="ECO:0000256" key="1">
    <source>
        <dbReference type="ARBA" id="ARBA00005502"/>
    </source>
</evidence>
<dbReference type="InterPro" id="IPR001093">
    <property type="entry name" value="IMP_DH_GMPRt"/>
</dbReference>
<dbReference type="InterPro" id="IPR013785">
    <property type="entry name" value="Aldolase_TIM"/>
</dbReference>
<dbReference type="PANTHER" id="PTHR11911">
    <property type="entry name" value="INOSINE-5-MONOPHOSPHATE DEHYDROGENASE RELATED"/>
    <property type="match status" value="1"/>
</dbReference>
<dbReference type="PANTHER" id="PTHR11911:SF111">
    <property type="entry name" value="INOSINE-5'-MONOPHOSPHATE DEHYDROGENASE"/>
    <property type="match status" value="1"/>
</dbReference>
<sequence>MVYLTMVRKIHSEGFTFDDVLLRPAASSIESAEASLKTTVAGIPLRVPFVSAAMDTVTGARMAAALGKLGALGVIHRNCSVAEQVRMVRDAKKEGVAIGAACGPFDVERAAFSCGNIAEAIKSCGAPGLVPGTPPMFAHRWA</sequence>
<dbReference type="Gene3D" id="3.20.20.70">
    <property type="entry name" value="Aldolase class I"/>
    <property type="match status" value="1"/>
</dbReference>
<gene>
    <name evidence="3" type="ORF">COU20_01395</name>
</gene>
<feature type="domain" description="IMP dehydrogenase/GMP reductase" evidence="2">
    <location>
        <begin position="14"/>
        <end position="95"/>
    </location>
</feature>
<dbReference type="Pfam" id="PF00478">
    <property type="entry name" value="IMPDH"/>
    <property type="match status" value="1"/>
</dbReference>
<name>A0A2H0U8C4_9BACT</name>
<dbReference type="EMBL" id="PFBM01000010">
    <property type="protein sequence ID" value="PIR82600.1"/>
    <property type="molecule type" value="Genomic_DNA"/>
</dbReference>
<reference evidence="4" key="1">
    <citation type="submission" date="2017-09" db="EMBL/GenBank/DDBJ databases">
        <title>Depth-based differentiation of microbial function through sediment-hosted aquifers and enrichment of novel symbionts in the deep terrestrial subsurface.</title>
        <authorList>
            <person name="Probst A.J."/>
            <person name="Ladd B."/>
            <person name="Jarett J.K."/>
            <person name="Geller-Mcgrath D.E."/>
            <person name="Sieber C.M.K."/>
            <person name="Emerson J.B."/>
            <person name="Anantharaman K."/>
            <person name="Thomas B.C."/>
            <person name="Malmstrom R."/>
            <person name="Stieglmeier M."/>
            <person name="Klingl A."/>
            <person name="Woyke T."/>
            <person name="Ryan C.M."/>
            <person name="Banfield J.F."/>
        </authorList>
    </citation>
    <scope>NUCLEOTIDE SEQUENCE [LARGE SCALE GENOMIC DNA]</scope>
</reference>
<evidence type="ECO:0000313" key="3">
    <source>
        <dbReference type="EMBL" id="PIR82600.1"/>
    </source>
</evidence>
<dbReference type="AlphaFoldDB" id="A0A2H0U8C4"/>
<accession>A0A2H0U8C4</accession>
<comment type="similarity">
    <text evidence="1">Belongs to the IMPDH/GMPR family.</text>
</comment>
<organism evidence="3 4">
    <name type="scientific">Candidatus Kaiserbacteria bacterium CG10_big_fil_rev_8_21_14_0_10_59_10</name>
    <dbReference type="NCBI Taxonomy" id="1974612"/>
    <lineage>
        <taxon>Bacteria</taxon>
        <taxon>Candidatus Kaiseribacteriota</taxon>
    </lineage>
</organism>
<dbReference type="SUPFAM" id="SSF51412">
    <property type="entry name" value="Inosine monophosphate dehydrogenase (IMPDH)"/>
    <property type="match status" value="1"/>
</dbReference>
<protein>
    <recommendedName>
        <fullName evidence="2">IMP dehydrogenase/GMP reductase domain-containing protein</fullName>
    </recommendedName>
</protein>
<evidence type="ECO:0000259" key="2">
    <source>
        <dbReference type="Pfam" id="PF00478"/>
    </source>
</evidence>
<dbReference type="Proteomes" id="UP000231379">
    <property type="component" value="Unassembled WGS sequence"/>
</dbReference>
<dbReference type="InterPro" id="IPR005990">
    <property type="entry name" value="IMP_DH"/>
</dbReference>
<comment type="caution">
    <text evidence="3">The sequence shown here is derived from an EMBL/GenBank/DDBJ whole genome shotgun (WGS) entry which is preliminary data.</text>
</comment>
<dbReference type="GO" id="GO:0003938">
    <property type="term" value="F:IMP dehydrogenase activity"/>
    <property type="evidence" value="ECO:0007669"/>
    <property type="project" value="InterPro"/>
</dbReference>
<proteinExistence type="inferred from homology"/>